<dbReference type="PIRSF" id="PIRSF005856">
    <property type="entry name" value="Rad51"/>
    <property type="match status" value="1"/>
</dbReference>
<evidence type="ECO:0000256" key="7">
    <source>
        <dbReference type="ARBA" id="ARBA00023172"/>
    </source>
</evidence>
<sequence>MEKLTLMDLPGVGAATAEKLESAGYHDLMSLAVSSVGELIEVTGVSEAVARKMINAARDSMKMGFETGMDVLRRRGLVTKLSTGSASFDTLMGGGFESSAITECFGEFGSGKTQIGHLLTVNALKEDSTATTVYIDTENTFRPERIKQFAEAAGMDVEDVLSRIMVARAYNSDHQMLLAEKIEDLISKQGKNIRLVVVDSLTAHFRAEFIGRGTLAERQQKLNRHMHALAKVASAYNVCVYVTNQVMAKPDQFFGDPTTSIGGHIVAHASTFRIYLRKGKKGTRVAKLIDAPNLADGETIFEVLEGGIRDAQ</sequence>
<dbReference type="SUPFAM" id="SSF47794">
    <property type="entry name" value="Rad51 N-terminal domain-like"/>
    <property type="match status" value="1"/>
</dbReference>
<dbReference type="SUPFAM" id="SSF52540">
    <property type="entry name" value="P-loop containing nucleoside triphosphate hydrolases"/>
    <property type="match status" value="1"/>
</dbReference>
<feature type="domain" description="RecA family profile 2" evidence="10">
    <location>
        <begin position="254"/>
        <end position="312"/>
    </location>
</feature>
<dbReference type="PROSITE" id="PS50162">
    <property type="entry name" value="RECA_2"/>
    <property type="match status" value="1"/>
</dbReference>
<dbReference type="AlphaFoldDB" id="A0A1G2HSX5"/>
<keyword evidence="5" id="KW-0067">ATP-binding</keyword>
<accession>A0A1G2HSX5</accession>
<dbReference type="InterPro" id="IPR010995">
    <property type="entry name" value="DNA_repair_Rad51/TF_NusA_a-hlx"/>
</dbReference>
<evidence type="ECO:0000313" key="11">
    <source>
        <dbReference type="EMBL" id="OGZ65646.1"/>
    </source>
</evidence>
<evidence type="ECO:0000259" key="10">
    <source>
        <dbReference type="PROSITE" id="PS50163"/>
    </source>
</evidence>
<evidence type="ECO:0000256" key="1">
    <source>
        <dbReference type="ARBA" id="ARBA00008050"/>
    </source>
</evidence>
<evidence type="ECO:0000256" key="4">
    <source>
        <dbReference type="ARBA" id="ARBA00022763"/>
    </source>
</evidence>
<dbReference type="GO" id="GO:0006310">
    <property type="term" value="P:DNA recombination"/>
    <property type="evidence" value="ECO:0007669"/>
    <property type="project" value="UniProtKB-KW"/>
</dbReference>
<reference evidence="11 12" key="1">
    <citation type="journal article" date="2016" name="Nat. Commun.">
        <title>Thousands of microbial genomes shed light on interconnected biogeochemical processes in an aquifer system.</title>
        <authorList>
            <person name="Anantharaman K."/>
            <person name="Brown C.T."/>
            <person name="Hug L.A."/>
            <person name="Sharon I."/>
            <person name="Castelle C.J."/>
            <person name="Probst A.J."/>
            <person name="Thomas B.C."/>
            <person name="Singh A."/>
            <person name="Wilkins M.J."/>
            <person name="Karaoz U."/>
            <person name="Brodie E.L."/>
            <person name="Williams K.H."/>
            <person name="Hubbard S.S."/>
            <person name="Banfield J.F."/>
        </authorList>
    </citation>
    <scope>NUCLEOTIDE SEQUENCE [LARGE SCALE GENOMIC DNA]</scope>
</reference>
<keyword evidence="4" id="KW-0227">DNA damage</keyword>
<evidence type="ECO:0000256" key="3">
    <source>
        <dbReference type="ARBA" id="ARBA00022741"/>
    </source>
</evidence>
<feature type="domain" description="RecA family profile 1" evidence="9">
    <location>
        <begin position="77"/>
        <end position="246"/>
    </location>
</feature>
<name>A0A1G2HSX5_9BACT</name>
<comment type="similarity">
    <text evidence="1">Belongs to the eukaryotic RecA-like protein family.</text>
</comment>
<evidence type="ECO:0000256" key="8">
    <source>
        <dbReference type="NCBIfam" id="TIGR02236"/>
    </source>
</evidence>
<dbReference type="NCBIfam" id="NF003301">
    <property type="entry name" value="PRK04301.1"/>
    <property type="match status" value="1"/>
</dbReference>
<dbReference type="InterPro" id="IPR020587">
    <property type="entry name" value="RecA_monomer-monomer_interface"/>
</dbReference>
<organism evidence="11 12">
    <name type="scientific">Candidatus Staskawiczbacteria bacterium RIFCSPHIGHO2_01_FULL_41_41</name>
    <dbReference type="NCBI Taxonomy" id="1802203"/>
    <lineage>
        <taxon>Bacteria</taxon>
        <taxon>Candidatus Staskawicziibacteriota</taxon>
    </lineage>
</organism>
<proteinExistence type="inferred from homology"/>
<dbReference type="HAMAP" id="MF_00348">
    <property type="entry name" value="RadA_arch"/>
    <property type="match status" value="1"/>
</dbReference>
<dbReference type="PANTHER" id="PTHR22942:SF30">
    <property type="entry name" value="MEIOTIC RECOMBINATION PROTEIN DMC1_LIM15 HOMOLOG"/>
    <property type="match status" value="1"/>
</dbReference>
<keyword evidence="6" id="KW-0238">DNA-binding</keyword>
<evidence type="ECO:0000256" key="6">
    <source>
        <dbReference type="ARBA" id="ARBA00023125"/>
    </source>
</evidence>
<dbReference type="NCBIfam" id="TIGR02236">
    <property type="entry name" value="recomb_radA"/>
    <property type="match status" value="1"/>
</dbReference>
<dbReference type="PANTHER" id="PTHR22942">
    <property type="entry name" value="RECA/RAD51/RADA DNA STRAND-PAIRING FAMILY MEMBER"/>
    <property type="match status" value="1"/>
</dbReference>
<dbReference type="GO" id="GO:0140664">
    <property type="term" value="F:ATP-dependent DNA damage sensor activity"/>
    <property type="evidence" value="ECO:0007669"/>
    <property type="project" value="InterPro"/>
</dbReference>
<keyword evidence="7" id="KW-0233">DNA recombination</keyword>
<gene>
    <name evidence="11" type="ORF">A2822_03270</name>
</gene>
<dbReference type="Proteomes" id="UP000178774">
    <property type="component" value="Unassembled WGS sequence"/>
</dbReference>
<dbReference type="EMBL" id="MHOP01000019">
    <property type="protein sequence ID" value="OGZ65646.1"/>
    <property type="molecule type" value="Genomic_DNA"/>
</dbReference>
<evidence type="ECO:0000259" key="9">
    <source>
        <dbReference type="PROSITE" id="PS50162"/>
    </source>
</evidence>
<dbReference type="SMART" id="SM00278">
    <property type="entry name" value="HhH1"/>
    <property type="match status" value="2"/>
</dbReference>
<dbReference type="InterPro" id="IPR003593">
    <property type="entry name" value="AAA+_ATPase"/>
</dbReference>
<evidence type="ECO:0000256" key="5">
    <source>
        <dbReference type="ARBA" id="ARBA00022840"/>
    </source>
</evidence>
<protein>
    <recommendedName>
        <fullName evidence="2 8">DNA repair and recombination protein RadA</fullName>
    </recommendedName>
</protein>
<dbReference type="GO" id="GO:0006281">
    <property type="term" value="P:DNA repair"/>
    <property type="evidence" value="ECO:0007669"/>
    <property type="project" value="InterPro"/>
</dbReference>
<dbReference type="InterPro" id="IPR020588">
    <property type="entry name" value="RecA_ATP-bd"/>
</dbReference>
<dbReference type="InterPro" id="IPR027417">
    <property type="entry name" value="P-loop_NTPase"/>
</dbReference>
<dbReference type="SMART" id="SM00382">
    <property type="entry name" value="AAA"/>
    <property type="match status" value="1"/>
</dbReference>
<evidence type="ECO:0000256" key="2">
    <source>
        <dbReference type="ARBA" id="ARBA00018144"/>
    </source>
</evidence>
<dbReference type="InterPro" id="IPR016467">
    <property type="entry name" value="DNA_recomb/repair_RecA-like"/>
</dbReference>
<dbReference type="FunFam" id="3.40.50.300:FF:002052">
    <property type="entry name" value="DNA repair protein RAD51 homolog"/>
    <property type="match status" value="1"/>
</dbReference>
<keyword evidence="3" id="KW-0547">Nucleotide-binding</keyword>
<dbReference type="InterPro" id="IPR003583">
    <property type="entry name" value="Hlx-hairpin-Hlx_DNA-bd_motif"/>
</dbReference>
<comment type="caution">
    <text evidence="11">The sequence shown here is derived from an EMBL/GenBank/DDBJ whole genome shotgun (WGS) entry which is preliminary data.</text>
</comment>
<evidence type="ECO:0000313" key="12">
    <source>
        <dbReference type="Proteomes" id="UP000178774"/>
    </source>
</evidence>
<dbReference type="Gene3D" id="3.40.50.300">
    <property type="entry name" value="P-loop containing nucleotide triphosphate hydrolases"/>
    <property type="match status" value="1"/>
</dbReference>
<dbReference type="Gene3D" id="1.10.150.20">
    <property type="entry name" value="5' to 3' exonuclease, C-terminal subdomain"/>
    <property type="match status" value="1"/>
</dbReference>
<dbReference type="Pfam" id="PF08423">
    <property type="entry name" value="Rad51"/>
    <property type="match status" value="1"/>
</dbReference>
<dbReference type="GO" id="GO:0003684">
    <property type="term" value="F:damaged DNA binding"/>
    <property type="evidence" value="ECO:0007669"/>
    <property type="project" value="InterPro"/>
</dbReference>
<dbReference type="InterPro" id="IPR013632">
    <property type="entry name" value="Rad51_C"/>
</dbReference>
<dbReference type="InterPro" id="IPR011938">
    <property type="entry name" value="DNA_recomb/repair_RadA"/>
</dbReference>
<dbReference type="GO" id="GO:0005524">
    <property type="term" value="F:ATP binding"/>
    <property type="evidence" value="ECO:0007669"/>
    <property type="project" value="UniProtKB-KW"/>
</dbReference>
<dbReference type="PROSITE" id="PS50163">
    <property type="entry name" value="RECA_3"/>
    <property type="match status" value="1"/>
</dbReference>
<dbReference type="Pfam" id="PF14520">
    <property type="entry name" value="HHH_5"/>
    <property type="match status" value="1"/>
</dbReference>